<dbReference type="EMBL" id="CM018037">
    <property type="protein sequence ID" value="KAA8539773.1"/>
    <property type="molecule type" value="Genomic_DNA"/>
</dbReference>
<dbReference type="SUPFAM" id="SSF50630">
    <property type="entry name" value="Acid proteases"/>
    <property type="match status" value="1"/>
</dbReference>
<evidence type="ECO:0000313" key="2">
    <source>
        <dbReference type="EMBL" id="KAA8539773.1"/>
    </source>
</evidence>
<feature type="region of interest" description="Disordered" evidence="1">
    <location>
        <begin position="48"/>
        <end position="80"/>
    </location>
</feature>
<evidence type="ECO:0008006" key="4">
    <source>
        <dbReference type="Google" id="ProtNLM"/>
    </source>
</evidence>
<sequence>MATNKERIEQLEAGLGGLQDGMSRMELGLTDKLHHMEETIHKLSEAFLSNREGSNTSTNDRQGRFKNTSDPYREQTDGSRQVFSSKLAKLEFLRYSGDDPTEWFNRVEQFFEYQGTTAVERVSLASFHLEGEANQWWDSSANANVDTDEEVEDAVTNNQDQPEISFYALTGWTASKTMRITAKIGHHEVVVLIDNGSTHNFISEKIADKLHLPVIPTEPFTVKVANGRPLMCKGRFEHVPVIL</sequence>
<dbReference type="AlphaFoldDB" id="A0A5J5B9A3"/>
<name>A0A5J5B9A3_9ASTE</name>
<organism evidence="2 3">
    <name type="scientific">Nyssa sinensis</name>
    <dbReference type="NCBI Taxonomy" id="561372"/>
    <lineage>
        <taxon>Eukaryota</taxon>
        <taxon>Viridiplantae</taxon>
        <taxon>Streptophyta</taxon>
        <taxon>Embryophyta</taxon>
        <taxon>Tracheophyta</taxon>
        <taxon>Spermatophyta</taxon>
        <taxon>Magnoliopsida</taxon>
        <taxon>eudicotyledons</taxon>
        <taxon>Gunneridae</taxon>
        <taxon>Pentapetalae</taxon>
        <taxon>asterids</taxon>
        <taxon>Cornales</taxon>
        <taxon>Nyssaceae</taxon>
        <taxon>Nyssa</taxon>
    </lineage>
</organism>
<dbReference type="Pfam" id="PF13650">
    <property type="entry name" value="Asp_protease_2"/>
    <property type="match status" value="1"/>
</dbReference>
<evidence type="ECO:0000256" key="1">
    <source>
        <dbReference type="SAM" id="MobiDB-lite"/>
    </source>
</evidence>
<accession>A0A5J5B9A3</accession>
<reference evidence="2 3" key="1">
    <citation type="submission" date="2019-09" db="EMBL/GenBank/DDBJ databases">
        <title>A chromosome-level genome assembly of the Chinese tupelo Nyssa sinensis.</title>
        <authorList>
            <person name="Yang X."/>
            <person name="Kang M."/>
            <person name="Yang Y."/>
            <person name="Xiong H."/>
            <person name="Wang M."/>
            <person name="Zhang Z."/>
            <person name="Wang Z."/>
            <person name="Wu H."/>
            <person name="Ma T."/>
            <person name="Liu J."/>
            <person name="Xi Z."/>
        </authorList>
    </citation>
    <scope>NUCLEOTIDE SEQUENCE [LARGE SCALE GENOMIC DNA]</scope>
    <source>
        <strain evidence="2">J267</strain>
        <tissue evidence="2">Leaf</tissue>
    </source>
</reference>
<gene>
    <name evidence="2" type="ORF">F0562_026465</name>
</gene>
<dbReference type="InterPro" id="IPR021109">
    <property type="entry name" value="Peptidase_aspartic_dom_sf"/>
</dbReference>
<evidence type="ECO:0000313" key="3">
    <source>
        <dbReference type="Proteomes" id="UP000325577"/>
    </source>
</evidence>
<keyword evidence="3" id="KW-1185">Reference proteome</keyword>
<feature type="compositionally biased region" description="Polar residues" evidence="1">
    <location>
        <begin position="51"/>
        <end position="70"/>
    </location>
</feature>
<protein>
    <recommendedName>
        <fullName evidence="4">Retrotransposon gag domain-containing protein</fullName>
    </recommendedName>
</protein>
<proteinExistence type="predicted"/>
<dbReference type="OrthoDB" id="1742322at2759"/>
<dbReference type="CDD" id="cd00303">
    <property type="entry name" value="retropepsin_like"/>
    <property type="match status" value="1"/>
</dbReference>
<dbReference type="Proteomes" id="UP000325577">
    <property type="component" value="Linkage Group LG14"/>
</dbReference>
<dbReference type="Gene3D" id="2.40.70.10">
    <property type="entry name" value="Acid Proteases"/>
    <property type="match status" value="1"/>
</dbReference>